<name>A0A016TA38_9BILA</name>
<keyword evidence="2" id="KW-1185">Reference proteome</keyword>
<gene>
    <name evidence="1" type="primary">Acey_s0119.g804</name>
    <name evidence="1" type="ORF">Y032_0119g804</name>
</gene>
<dbReference type="AlphaFoldDB" id="A0A016TA38"/>
<dbReference type="Proteomes" id="UP000024635">
    <property type="component" value="Unassembled WGS sequence"/>
</dbReference>
<proteinExistence type="predicted"/>
<reference evidence="2" key="1">
    <citation type="journal article" date="2015" name="Nat. Genet.">
        <title>The genome and transcriptome of the zoonotic hookworm Ancylostoma ceylanicum identify infection-specific gene families.</title>
        <authorList>
            <person name="Schwarz E.M."/>
            <person name="Hu Y."/>
            <person name="Antoshechkin I."/>
            <person name="Miller M.M."/>
            <person name="Sternberg P.W."/>
            <person name="Aroian R.V."/>
        </authorList>
    </citation>
    <scope>NUCLEOTIDE SEQUENCE</scope>
    <source>
        <strain evidence="2">HY135</strain>
    </source>
</reference>
<comment type="caution">
    <text evidence="1">The sequence shown here is derived from an EMBL/GenBank/DDBJ whole genome shotgun (WGS) entry which is preliminary data.</text>
</comment>
<dbReference type="EMBL" id="JARK01001455">
    <property type="protein sequence ID" value="EYB99853.1"/>
    <property type="molecule type" value="Genomic_DNA"/>
</dbReference>
<evidence type="ECO:0000313" key="2">
    <source>
        <dbReference type="Proteomes" id="UP000024635"/>
    </source>
</evidence>
<sequence length="73" mass="8355">MKVILSTPLAKRVRNALHANRLEDCALHKTYQRVPNFSNFSNKSLHRLFNVSQNKIPKNLRSHMFIAALIAGL</sequence>
<organism evidence="1 2">
    <name type="scientific">Ancylostoma ceylanicum</name>
    <dbReference type="NCBI Taxonomy" id="53326"/>
    <lineage>
        <taxon>Eukaryota</taxon>
        <taxon>Metazoa</taxon>
        <taxon>Ecdysozoa</taxon>
        <taxon>Nematoda</taxon>
        <taxon>Chromadorea</taxon>
        <taxon>Rhabditida</taxon>
        <taxon>Rhabditina</taxon>
        <taxon>Rhabditomorpha</taxon>
        <taxon>Strongyloidea</taxon>
        <taxon>Ancylostomatidae</taxon>
        <taxon>Ancylostomatinae</taxon>
        <taxon>Ancylostoma</taxon>
    </lineage>
</organism>
<protein>
    <submittedName>
        <fullName evidence="1">Uncharacterized protein</fullName>
    </submittedName>
</protein>
<evidence type="ECO:0000313" key="1">
    <source>
        <dbReference type="EMBL" id="EYB99853.1"/>
    </source>
</evidence>
<accession>A0A016TA38</accession>